<dbReference type="PROSITE" id="PS00745">
    <property type="entry name" value="RF_PROK_I"/>
    <property type="match status" value="1"/>
</dbReference>
<protein>
    <submittedName>
        <fullName evidence="4">Alternative ribosome rescue aminoacyl-tRNA hydrolase ArfB</fullName>
        <ecNumber evidence="4">3.1.1.29</ecNumber>
    </submittedName>
</protein>
<feature type="domain" description="Prokaryotic-type class I peptide chain release factors" evidence="3">
    <location>
        <begin position="21"/>
        <end position="37"/>
    </location>
</feature>
<feature type="region of interest" description="Disordered" evidence="2">
    <location>
        <begin position="103"/>
        <end position="140"/>
    </location>
</feature>
<dbReference type="InterPro" id="IPR000352">
    <property type="entry name" value="Pep_chain_release_fac_I"/>
</dbReference>
<dbReference type="RefSeq" id="WP_305892960.1">
    <property type="nucleotide sequence ID" value="NZ_JAUZVZ010000006.1"/>
</dbReference>
<dbReference type="Gene3D" id="3.30.160.20">
    <property type="match status" value="1"/>
</dbReference>
<gene>
    <name evidence="4" type="primary">arfB</name>
    <name evidence="4" type="ORF">Q3O60_05820</name>
</gene>
<dbReference type="SUPFAM" id="SSF75620">
    <property type="entry name" value="Release factor"/>
    <property type="match status" value="1"/>
</dbReference>
<dbReference type="Pfam" id="PF00472">
    <property type="entry name" value="RF-1"/>
    <property type="match status" value="1"/>
</dbReference>
<name>A0ABT9GXB7_9GAMM</name>
<proteinExistence type="inferred from homology"/>
<dbReference type="PANTHER" id="PTHR47814:SF1">
    <property type="entry name" value="PEPTIDYL-TRNA HYDROLASE ARFB"/>
    <property type="match status" value="1"/>
</dbReference>
<dbReference type="EC" id="3.1.1.29" evidence="4"/>
<dbReference type="NCBIfam" id="NF006718">
    <property type="entry name" value="PRK09256.1"/>
    <property type="match status" value="1"/>
</dbReference>
<evidence type="ECO:0000313" key="4">
    <source>
        <dbReference type="EMBL" id="MDP4535697.1"/>
    </source>
</evidence>
<accession>A0ABT9GXB7</accession>
<evidence type="ECO:0000259" key="3">
    <source>
        <dbReference type="PROSITE" id="PS00745"/>
    </source>
</evidence>
<reference evidence="4 5" key="1">
    <citation type="submission" date="2023-08" db="EMBL/GenBank/DDBJ databases">
        <authorList>
            <person name="Joshi A."/>
            <person name="Thite S."/>
        </authorList>
    </citation>
    <scope>NUCLEOTIDE SEQUENCE [LARGE SCALE GENOMIC DNA]</scope>
    <source>
        <strain evidence="4 5">AC40</strain>
    </source>
</reference>
<evidence type="ECO:0000313" key="5">
    <source>
        <dbReference type="Proteomes" id="UP001231616"/>
    </source>
</evidence>
<sequence>MIEISNNIQLADDELEWQFIRASGPGGQHVNKTSTAVQLSFDIQTSSLPIMYKERLLRKADHRITQSGKVLIKCQQSRSQEQNRQIALQQFIELVASCGFTPKKRKATKPTYGSQQRRLQQKKQRGATKATRQRKPGPHD</sequence>
<evidence type="ECO:0000256" key="2">
    <source>
        <dbReference type="SAM" id="MobiDB-lite"/>
    </source>
</evidence>
<organism evidence="4 5">
    <name type="scientific">Alkalimonas collagenimarina</name>
    <dbReference type="NCBI Taxonomy" id="400390"/>
    <lineage>
        <taxon>Bacteria</taxon>
        <taxon>Pseudomonadati</taxon>
        <taxon>Pseudomonadota</taxon>
        <taxon>Gammaproteobacteria</taxon>
        <taxon>Alkalimonas</taxon>
    </lineage>
</organism>
<dbReference type="EMBL" id="JAUZVZ010000006">
    <property type="protein sequence ID" value="MDP4535697.1"/>
    <property type="molecule type" value="Genomic_DNA"/>
</dbReference>
<comment type="caution">
    <text evidence="4">The sequence shown here is derived from an EMBL/GenBank/DDBJ whole genome shotgun (WGS) entry which is preliminary data.</text>
</comment>
<dbReference type="InterPro" id="IPR045853">
    <property type="entry name" value="Pep_chain_release_fac_I_sf"/>
</dbReference>
<dbReference type="PANTHER" id="PTHR47814">
    <property type="entry name" value="PEPTIDYL-TRNA HYDROLASE ARFB"/>
    <property type="match status" value="1"/>
</dbReference>
<keyword evidence="4" id="KW-0378">Hydrolase</keyword>
<comment type="similarity">
    <text evidence="1">Belongs to the prokaryotic/mitochondrial release factor family.</text>
</comment>
<feature type="compositionally biased region" description="Basic residues" evidence="2">
    <location>
        <begin position="119"/>
        <end position="140"/>
    </location>
</feature>
<dbReference type="Proteomes" id="UP001231616">
    <property type="component" value="Unassembled WGS sequence"/>
</dbReference>
<evidence type="ECO:0000256" key="1">
    <source>
        <dbReference type="ARBA" id="ARBA00010835"/>
    </source>
</evidence>
<keyword evidence="5" id="KW-1185">Reference proteome</keyword>
<dbReference type="GO" id="GO:0004045">
    <property type="term" value="F:peptidyl-tRNA hydrolase activity"/>
    <property type="evidence" value="ECO:0007669"/>
    <property type="project" value="UniProtKB-EC"/>
</dbReference>